<proteinExistence type="predicted"/>
<evidence type="ECO:0000313" key="6">
    <source>
        <dbReference type="Proteomes" id="UP001500902"/>
    </source>
</evidence>
<dbReference type="InterPro" id="IPR006558">
    <property type="entry name" value="LamG-like"/>
</dbReference>
<keyword evidence="6" id="KW-1185">Reference proteome</keyword>
<dbReference type="Gene3D" id="2.180.10.10">
    <property type="entry name" value="RHS repeat-associated core"/>
    <property type="match status" value="1"/>
</dbReference>
<keyword evidence="1" id="KW-0732">Signal</keyword>
<dbReference type="NCBIfam" id="TIGR01643">
    <property type="entry name" value="YD_repeat_2x"/>
    <property type="match status" value="1"/>
</dbReference>
<dbReference type="InterPro" id="IPR006530">
    <property type="entry name" value="YD"/>
</dbReference>
<dbReference type="Gene3D" id="2.60.120.200">
    <property type="match status" value="1"/>
</dbReference>
<dbReference type="PANTHER" id="PTHR46943:SF1">
    <property type="entry name" value="PENTRAXIN-RELATED PROTEIN PTX3"/>
    <property type="match status" value="1"/>
</dbReference>
<evidence type="ECO:0000256" key="1">
    <source>
        <dbReference type="ARBA" id="ARBA00022729"/>
    </source>
</evidence>
<feature type="region of interest" description="Disordered" evidence="3">
    <location>
        <begin position="146"/>
        <end position="176"/>
    </location>
</feature>
<reference evidence="6" key="1">
    <citation type="journal article" date="2019" name="Int. J. Syst. Evol. Microbiol.">
        <title>The Global Catalogue of Microorganisms (GCM) 10K type strain sequencing project: providing services to taxonomists for standard genome sequencing and annotation.</title>
        <authorList>
            <consortium name="The Broad Institute Genomics Platform"/>
            <consortium name="The Broad Institute Genome Sequencing Center for Infectious Disease"/>
            <person name="Wu L."/>
            <person name="Ma J."/>
        </authorList>
    </citation>
    <scope>NUCLEOTIDE SEQUENCE [LARGE SCALE GENOMIC DNA]</scope>
    <source>
        <strain evidence="6">JCM 16904</strain>
    </source>
</reference>
<dbReference type="InterPro" id="IPR042837">
    <property type="entry name" value="PTX3"/>
</dbReference>
<sequence length="934" mass="98227">MLLKRVVNPLQPGVDDAGKCSGATLPRGCQALEYVYAAATAPGLSDTVFGDHTDRVVAVKLWAWDSAASATTGEEVARYAYDHLGRLRQVWDPRVSLALKTSYEYDAAGRVTKATPPGELPWMFDHGNPDVDAAALRWDLDAGSGTSAADSSGSGRNGTITAGVGWAQGNDPGRAEDRALTFGGTAGAQVQVAGAALPNTSAYTVSAWARLTDKSVNRTIVSKDGSSTSGFFLNYVAATDRWAFSRVTADSESSSAVRATSNVAPTLGQWTHLTGVHDPATGRMTLYVNGVAQSATAAAGGWNASGNYVIGRAKWAGAAANLWHGGIDDVRIYGRALAADQIADLAGDEHPGKLLRVRRAALQPGSKTATDGETAVNLVYNTPPTKAAGGPYDLNAAAAATWGQSDVPTEAVAVFGPEDIPGRNSATGSVPGTSGYRFATVYYLNPHGQAVNVASPGGAVDTQEYDRFGNVVRSLEATDRSLALGLLPNAGTDLAALGLLDSDTASRAYALSTTNAYSTDGVNLLEAVGPTVTMVMERQVADPDGGGPLGAIEAGSTVIGRPSVTMAYDEDKPDGTRYHLVTTETQGARIDGYPAVGLRVTRKGYAPEHGGTSGWALRLPTKTVTDAGGADLTSYRVYDDAGRVVKSLGVGSDGSDARTPAVVYYTAGANAAEAACGDRPEWAGQVCLTRAAGEVTGHDPARMTGELPVRRVSAYSRYLDEAEVKETSGGKTRTTTTTFDAAARVTGRTITSDLGAAVPATTTTYDPAGGRVARSVADGAAVVREYDVLGRLVSYTDADGSATVTEYDRFGKRTKVTDPTGSGTFTYDRDAEPRGLVTGYTDNIAGTYSPDGQHRRRQALLLRPDRPADRRVAQRRRHGRLRHPYVRLRHPLQPDRPVRLRTGRGRLVRHGGGRLVGELRLRLRRPADQGGIRL</sequence>
<evidence type="ECO:0000259" key="4">
    <source>
        <dbReference type="SMART" id="SM00560"/>
    </source>
</evidence>
<feature type="domain" description="LamG-like jellyroll fold" evidence="4">
    <location>
        <begin position="201"/>
        <end position="340"/>
    </location>
</feature>
<dbReference type="EMBL" id="BAAAZP010000112">
    <property type="protein sequence ID" value="GAA3689500.1"/>
    <property type="molecule type" value="Genomic_DNA"/>
</dbReference>
<dbReference type="InterPro" id="IPR013320">
    <property type="entry name" value="ConA-like_dom_sf"/>
</dbReference>
<keyword evidence="2" id="KW-1015">Disulfide bond</keyword>
<dbReference type="Pfam" id="PF05593">
    <property type="entry name" value="RHS_repeat"/>
    <property type="match status" value="2"/>
</dbReference>
<dbReference type="Pfam" id="PF13385">
    <property type="entry name" value="Laminin_G_3"/>
    <property type="match status" value="1"/>
</dbReference>
<accession>A0ABP7CFG6</accession>
<protein>
    <recommendedName>
        <fullName evidence="4">LamG-like jellyroll fold domain-containing protein</fullName>
    </recommendedName>
</protein>
<dbReference type="InterPro" id="IPR031325">
    <property type="entry name" value="RHS_repeat"/>
</dbReference>
<dbReference type="RefSeq" id="WP_344886455.1">
    <property type="nucleotide sequence ID" value="NZ_BAAAZP010000112.1"/>
</dbReference>
<dbReference type="SUPFAM" id="SSF49899">
    <property type="entry name" value="Concanavalin A-like lectins/glucanases"/>
    <property type="match status" value="1"/>
</dbReference>
<organism evidence="5 6">
    <name type="scientific">Nonomuraea antimicrobica</name>
    <dbReference type="NCBI Taxonomy" id="561173"/>
    <lineage>
        <taxon>Bacteria</taxon>
        <taxon>Bacillati</taxon>
        <taxon>Actinomycetota</taxon>
        <taxon>Actinomycetes</taxon>
        <taxon>Streptosporangiales</taxon>
        <taxon>Streptosporangiaceae</taxon>
        <taxon>Nonomuraea</taxon>
    </lineage>
</organism>
<gene>
    <name evidence="5" type="ORF">GCM10022224_063690</name>
</gene>
<dbReference type="Proteomes" id="UP001500902">
    <property type="component" value="Unassembled WGS sequence"/>
</dbReference>
<evidence type="ECO:0000256" key="3">
    <source>
        <dbReference type="SAM" id="MobiDB-lite"/>
    </source>
</evidence>
<evidence type="ECO:0000313" key="5">
    <source>
        <dbReference type="EMBL" id="GAA3689500.1"/>
    </source>
</evidence>
<comment type="caution">
    <text evidence="5">The sequence shown here is derived from an EMBL/GenBank/DDBJ whole genome shotgun (WGS) entry which is preliminary data.</text>
</comment>
<evidence type="ECO:0000256" key="2">
    <source>
        <dbReference type="ARBA" id="ARBA00023157"/>
    </source>
</evidence>
<name>A0ABP7CFG6_9ACTN</name>
<dbReference type="SMART" id="SM00560">
    <property type="entry name" value="LamGL"/>
    <property type="match status" value="1"/>
</dbReference>
<dbReference type="PANTHER" id="PTHR46943">
    <property type="entry name" value="PENTRAXIN-RELATED PROTEIN PTX3"/>
    <property type="match status" value="1"/>
</dbReference>